<proteinExistence type="predicted"/>
<feature type="transmembrane region" description="Helical" evidence="6">
    <location>
        <begin position="250"/>
        <end position="271"/>
    </location>
</feature>
<feature type="transmembrane region" description="Helical" evidence="6">
    <location>
        <begin position="314"/>
        <end position="333"/>
    </location>
</feature>
<feature type="transmembrane region" description="Helical" evidence="6">
    <location>
        <begin position="149"/>
        <end position="171"/>
    </location>
</feature>
<dbReference type="Pfam" id="PF07690">
    <property type="entry name" value="MFS_1"/>
    <property type="match status" value="1"/>
</dbReference>
<dbReference type="AlphaFoldDB" id="A0A7X0JFL1"/>
<evidence type="ECO:0000256" key="5">
    <source>
        <dbReference type="ARBA" id="ARBA00023136"/>
    </source>
</evidence>
<evidence type="ECO:0000259" key="7">
    <source>
        <dbReference type="PROSITE" id="PS50850"/>
    </source>
</evidence>
<dbReference type="InterPro" id="IPR036259">
    <property type="entry name" value="MFS_trans_sf"/>
</dbReference>
<feature type="transmembrane region" description="Helical" evidence="6">
    <location>
        <begin position="283"/>
        <end position="302"/>
    </location>
</feature>
<feature type="transmembrane region" description="Helical" evidence="6">
    <location>
        <begin position="366"/>
        <end position="386"/>
    </location>
</feature>
<dbReference type="InterPro" id="IPR020846">
    <property type="entry name" value="MFS_dom"/>
</dbReference>
<feature type="transmembrane region" description="Helical" evidence="6">
    <location>
        <begin position="339"/>
        <end position="359"/>
    </location>
</feature>
<gene>
    <name evidence="8" type="ORF">F4693_002656</name>
</gene>
<keyword evidence="4 6" id="KW-1133">Transmembrane helix</keyword>
<evidence type="ECO:0000313" key="9">
    <source>
        <dbReference type="Proteomes" id="UP000522313"/>
    </source>
</evidence>
<dbReference type="PANTHER" id="PTHR43791">
    <property type="entry name" value="PERMEASE-RELATED"/>
    <property type="match status" value="1"/>
</dbReference>
<dbReference type="CDD" id="cd17319">
    <property type="entry name" value="MFS_ExuT_GudP_like"/>
    <property type="match status" value="1"/>
</dbReference>
<comment type="subcellular location">
    <subcellularLocation>
        <location evidence="1">Membrane</location>
        <topology evidence="1">Multi-pass membrane protein</topology>
    </subcellularLocation>
</comment>
<reference evidence="8 9" key="2">
    <citation type="submission" date="2020-08" db="EMBL/GenBank/DDBJ databases">
        <authorList>
            <person name="Partida-Martinez L."/>
            <person name="Huntemann M."/>
            <person name="Clum A."/>
            <person name="Wang J."/>
            <person name="Palaniappan K."/>
            <person name="Ritter S."/>
            <person name="Chen I.-M."/>
            <person name="Stamatis D."/>
            <person name="Reddy T."/>
            <person name="O'Malley R."/>
            <person name="Daum C."/>
            <person name="Shapiro N."/>
            <person name="Ivanova N."/>
            <person name="Kyrpides N."/>
            <person name="Woyke T."/>
        </authorList>
    </citation>
    <scope>NUCLEOTIDE SEQUENCE [LARGE SCALE GENOMIC DNA]</scope>
    <source>
        <strain evidence="8 9">AS3.13</strain>
    </source>
</reference>
<reference evidence="8 9" key="1">
    <citation type="submission" date="2020-08" db="EMBL/GenBank/DDBJ databases">
        <title>The Agave Microbiome: Exploring the role of microbial communities in plant adaptations to desert environments.</title>
        <authorList>
            <person name="Partida-Martinez L.P."/>
        </authorList>
    </citation>
    <scope>NUCLEOTIDE SEQUENCE [LARGE SCALE GENOMIC DNA]</scope>
    <source>
        <strain evidence="8 9">AS3.13</strain>
    </source>
</reference>
<evidence type="ECO:0000256" key="6">
    <source>
        <dbReference type="SAM" id="Phobius"/>
    </source>
</evidence>
<evidence type="ECO:0000256" key="2">
    <source>
        <dbReference type="ARBA" id="ARBA00022448"/>
    </source>
</evidence>
<feature type="domain" description="Major facilitator superfamily (MFS) profile" evidence="7">
    <location>
        <begin position="25"/>
        <end position="429"/>
    </location>
</feature>
<evidence type="ECO:0000256" key="4">
    <source>
        <dbReference type="ARBA" id="ARBA00022989"/>
    </source>
</evidence>
<comment type="caution">
    <text evidence="8">The sequence shown here is derived from an EMBL/GenBank/DDBJ whole genome shotgun (WGS) entry which is preliminary data.</text>
</comment>
<feature type="transmembrane region" description="Helical" evidence="6">
    <location>
        <begin position="406"/>
        <end position="423"/>
    </location>
</feature>
<dbReference type="FunFam" id="1.20.1250.20:FF:000018">
    <property type="entry name" value="MFS transporter permease"/>
    <property type="match status" value="1"/>
</dbReference>
<sequence length="432" mass="46287">MAEPSAGAHGVSDEARIVRTVTMRLLPLLILLYTVAYVDRSVVGFAKLQLAADIGLGDTAYGFGAGLFFIGYFLFELPSNILLTRVGARRCFARILVSWGVVTVLMATIRTPLAFYVLRFLLGAAEAGLYPGIVFYLTRWYPQRHLGRILGLFLMAQPFALILTGPLSAWLLGLDGAWGLRGWQWLFVVSGVPAVLLAVPTLVLLPDDLATARWLSDADRRWLAAALSEEAPASHAEAGAWRGVFRDGRVLRLALAFLPFPLAVYGVTLWLPTLLAGGARDLSTTGFLFAIPYVFAAVALWIVPRLSDRSGQRYRYVIVNAVVAAVGLASSAALPGMMLPLAALCLAVFGLYASQSIFWTLPPAMLAGPAAAAGIAIINSVGNLGGYLGPFVMGLIKGQTGRTTDGLYVLAASLAVTVAVMVTEPRRARHLR</sequence>
<dbReference type="Proteomes" id="UP000522313">
    <property type="component" value="Unassembled WGS sequence"/>
</dbReference>
<feature type="transmembrane region" description="Helical" evidence="6">
    <location>
        <begin position="183"/>
        <end position="205"/>
    </location>
</feature>
<dbReference type="PROSITE" id="PS50850">
    <property type="entry name" value="MFS"/>
    <property type="match status" value="1"/>
</dbReference>
<feature type="transmembrane region" description="Helical" evidence="6">
    <location>
        <begin position="115"/>
        <end position="137"/>
    </location>
</feature>
<dbReference type="SUPFAM" id="SSF103473">
    <property type="entry name" value="MFS general substrate transporter"/>
    <property type="match status" value="1"/>
</dbReference>
<keyword evidence="5 6" id="KW-0472">Membrane</keyword>
<accession>A0A7X0JFL1</accession>
<dbReference type="RefSeq" id="WP_184506565.1">
    <property type="nucleotide sequence ID" value="NZ_JACHBT010000014.1"/>
</dbReference>
<dbReference type="EMBL" id="JACHBT010000014">
    <property type="protein sequence ID" value="MBB6505661.1"/>
    <property type="molecule type" value="Genomic_DNA"/>
</dbReference>
<evidence type="ECO:0000313" key="8">
    <source>
        <dbReference type="EMBL" id="MBB6505661.1"/>
    </source>
</evidence>
<dbReference type="GO" id="GO:0005886">
    <property type="term" value="C:plasma membrane"/>
    <property type="evidence" value="ECO:0007669"/>
    <property type="project" value="TreeGrafter"/>
</dbReference>
<protein>
    <submittedName>
        <fullName evidence="8">MFS family permease</fullName>
    </submittedName>
</protein>
<feature type="transmembrane region" description="Helical" evidence="6">
    <location>
        <begin position="59"/>
        <end position="79"/>
    </location>
</feature>
<keyword evidence="3 6" id="KW-0812">Transmembrane</keyword>
<feature type="transmembrane region" description="Helical" evidence="6">
    <location>
        <begin position="91"/>
        <end position="109"/>
    </location>
</feature>
<dbReference type="PANTHER" id="PTHR43791:SF36">
    <property type="entry name" value="TRANSPORTER, PUTATIVE (AFU_ORTHOLOGUE AFUA_6G08340)-RELATED"/>
    <property type="match status" value="1"/>
</dbReference>
<keyword evidence="2" id="KW-0813">Transport</keyword>
<organism evidence="8 9">
    <name type="scientific">Sphingomonas endophytica</name>
    <dbReference type="NCBI Taxonomy" id="869719"/>
    <lineage>
        <taxon>Bacteria</taxon>
        <taxon>Pseudomonadati</taxon>
        <taxon>Pseudomonadota</taxon>
        <taxon>Alphaproteobacteria</taxon>
        <taxon>Sphingomonadales</taxon>
        <taxon>Sphingomonadaceae</taxon>
        <taxon>Sphingomonas</taxon>
    </lineage>
</organism>
<name>A0A7X0JFL1_9SPHN</name>
<dbReference type="Gene3D" id="1.20.1250.20">
    <property type="entry name" value="MFS general substrate transporter like domains"/>
    <property type="match status" value="2"/>
</dbReference>
<dbReference type="InterPro" id="IPR011701">
    <property type="entry name" value="MFS"/>
</dbReference>
<evidence type="ECO:0000256" key="3">
    <source>
        <dbReference type="ARBA" id="ARBA00022692"/>
    </source>
</evidence>
<evidence type="ECO:0000256" key="1">
    <source>
        <dbReference type="ARBA" id="ARBA00004141"/>
    </source>
</evidence>
<dbReference type="GO" id="GO:0022857">
    <property type="term" value="F:transmembrane transporter activity"/>
    <property type="evidence" value="ECO:0007669"/>
    <property type="project" value="InterPro"/>
</dbReference>
<feature type="transmembrane region" description="Helical" evidence="6">
    <location>
        <begin position="21"/>
        <end position="39"/>
    </location>
</feature>